<dbReference type="NCBIfam" id="NF045672">
    <property type="entry name" value="MCP_gp7_epsi_15"/>
    <property type="match status" value="1"/>
</dbReference>
<evidence type="ECO:0000313" key="1">
    <source>
        <dbReference type="EMBL" id="CAA9568779.1"/>
    </source>
</evidence>
<dbReference type="SUPFAM" id="SSF56563">
    <property type="entry name" value="Major capsid protein gp5"/>
    <property type="match status" value="1"/>
</dbReference>
<protein>
    <recommendedName>
        <fullName evidence="2">Phage major capsid protein</fullName>
    </recommendedName>
</protein>
<sequence>MAMTKVEAAKLTNDLLMRGVIDTIVRESELLTRLPFTDVTGTAITYNRESTMPPVAFVDVGDTWTEATPTFTPVTTALRILGGDADVDDFLQQTYANPNDLEAEVVGSRAKAVAHAYSEAFYHGTSLAGSKAFDGLARLVAPGQVVSAGASGGDLTLDLMDELIDRVRPGKPDAILLSKRSRRKLSALRRSSGNLLETDTDAFGRRALFYDGIPLLVDDFIRDDEVVGTSAPETSSLFAVRFGPEGVAGLEHGGIQVEEVGALESKNATRWRIKWYCGLAVYSDLGLARLVGVTP</sequence>
<dbReference type="EMBL" id="CADCWK010000263">
    <property type="protein sequence ID" value="CAA9568779.1"/>
    <property type="molecule type" value="Genomic_DNA"/>
</dbReference>
<gene>
    <name evidence="1" type="ORF">AVDCRST_MAG33-2285</name>
</gene>
<evidence type="ECO:0008006" key="2">
    <source>
        <dbReference type="Google" id="ProtNLM"/>
    </source>
</evidence>
<dbReference type="AlphaFoldDB" id="A0A6J4V6R4"/>
<dbReference type="InterPro" id="IPR048813">
    <property type="entry name" value="GP7-like"/>
</dbReference>
<proteinExistence type="predicted"/>
<organism evidence="1">
    <name type="scientific">uncultured Thermomicrobiales bacterium</name>
    <dbReference type="NCBI Taxonomy" id="1645740"/>
    <lineage>
        <taxon>Bacteria</taxon>
        <taxon>Pseudomonadati</taxon>
        <taxon>Thermomicrobiota</taxon>
        <taxon>Thermomicrobia</taxon>
        <taxon>Thermomicrobiales</taxon>
        <taxon>environmental samples</taxon>
    </lineage>
</organism>
<name>A0A6J4V6R4_9BACT</name>
<reference evidence="1" key="1">
    <citation type="submission" date="2020-02" db="EMBL/GenBank/DDBJ databases">
        <authorList>
            <person name="Meier V. D."/>
        </authorList>
    </citation>
    <scope>NUCLEOTIDE SEQUENCE</scope>
    <source>
        <strain evidence="1">AVDCRST_MAG33</strain>
    </source>
</reference>
<accession>A0A6J4V6R4</accession>